<dbReference type="Proteomes" id="UP000355283">
    <property type="component" value="Unassembled WGS sequence"/>
</dbReference>
<dbReference type="InterPro" id="IPR002067">
    <property type="entry name" value="MCP"/>
</dbReference>
<dbReference type="PRINTS" id="PR00926">
    <property type="entry name" value="MITOCARRIER"/>
</dbReference>
<evidence type="ECO:0000256" key="10">
    <source>
        <dbReference type="RuleBase" id="RU000488"/>
    </source>
</evidence>
<evidence type="ECO:0000313" key="13">
    <source>
        <dbReference type="EMBL" id="TFJ84738.1"/>
    </source>
</evidence>
<evidence type="ECO:0000256" key="3">
    <source>
        <dbReference type="ARBA" id="ARBA00022448"/>
    </source>
</evidence>
<comment type="caution">
    <text evidence="13">The sequence shown here is derived from an EMBL/GenBank/DDBJ whole genome shotgun (WGS) entry which is preliminary data.</text>
</comment>
<feature type="region of interest" description="Disordered" evidence="11">
    <location>
        <begin position="1"/>
        <end position="54"/>
    </location>
</feature>
<evidence type="ECO:0000256" key="1">
    <source>
        <dbReference type="ARBA" id="ARBA00004225"/>
    </source>
</evidence>
<dbReference type="InterPro" id="IPR050567">
    <property type="entry name" value="Mitochondrial_Carrier"/>
</dbReference>
<name>A0A4D9D7W6_9STRA</name>
<feature type="region of interest" description="Disordered" evidence="11">
    <location>
        <begin position="156"/>
        <end position="175"/>
    </location>
</feature>
<feature type="transmembrane region" description="Helical" evidence="12">
    <location>
        <begin position="64"/>
        <end position="83"/>
    </location>
</feature>
<evidence type="ECO:0000256" key="8">
    <source>
        <dbReference type="ARBA" id="ARBA00023136"/>
    </source>
</evidence>
<dbReference type="InterPro" id="IPR023395">
    <property type="entry name" value="MCP_dom_sf"/>
</dbReference>
<keyword evidence="6 12" id="KW-1133">Transmembrane helix</keyword>
<dbReference type="GO" id="GO:0031966">
    <property type="term" value="C:mitochondrial membrane"/>
    <property type="evidence" value="ECO:0007669"/>
    <property type="project" value="UniProtKB-SubCell"/>
</dbReference>
<dbReference type="Pfam" id="PF00153">
    <property type="entry name" value="Mito_carr"/>
    <property type="match status" value="3"/>
</dbReference>
<comment type="similarity">
    <text evidence="2 10">Belongs to the mitochondrial carrier (TC 2.A.29) family.</text>
</comment>
<proteinExistence type="inferred from homology"/>
<dbReference type="Gene3D" id="1.50.40.10">
    <property type="entry name" value="Mitochondrial carrier domain"/>
    <property type="match status" value="1"/>
</dbReference>
<dbReference type="PANTHER" id="PTHR45624:SF9">
    <property type="entry name" value="CARRIER PROTEIN, PUTATIVE (AFU_ORTHOLOGUE AFUA_4G06390)-RELATED"/>
    <property type="match status" value="1"/>
</dbReference>
<dbReference type="GO" id="GO:0022857">
    <property type="term" value="F:transmembrane transporter activity"/>
    <property type="evidence" value="ECO:0007669"/>
    <property type="project" value="TreeGrafter"/>
</dbReference>
<dbReference type="OrthoDB" id="193856at2759"/>
<evidence type="ECO:0000256" key="9">
    <source>
        <dbReference type="PROSITE-ProRule" id="PRU00282"/>
    </source>
</evidence>
<evidence type="ECO:0000313" key="14">
    <source>
        <dbReference type="Proteomes" id="UP000355283"/>
    </source>
</evidence>
<feature type="repeat" description="Solcar" evidence="9">
    <location>
        <begin position="62"/>
        <end position="147"/>
    </location>
</feature>
<evidence type="ECO:0000256" key="5">
    <source>
        <dbReference type="ARBA" id="ARBA00022737"/>
    </source>
</evidence>
<evidence type="ECO:0000256" key="4">
    <source>
        <dbReference type="ARBA" id="ARBA00022692"/>
    </source>
</evidence>
<feature type="repeat" description="Solcar" evidence="9">
    <location>
        <begin position="288"/>
        <end position="377"/>
    </location>
</feature>
<dbReference type="InterPro" id="IPR018108">
    <property type="entry name" value="MCP_transmembrane"/>
</dbReference>
<accession>A0A4D9D7W6</accession>
<keyword evidence="14" id="KW-1185">Reference proteome</keyword>
<evidence type="ECO:0000256" key="12">
    <source>
        <dbReference type="SAM" id="Phobius"/>
    </source>
</evidence>
<evidence type="ECO:0008006" key="15">
    <source>
        <dbReference type="Google" id="ProtNLM"/>
    </source>
</evidence>
<dbReference type="AlphaFoldDB" id="A0A4D9D7W6"/>
<feature type="compositionally biased region" description="Polar residues" evidence="11">
    <location>
        <begin position="19"/>
        <end position="31"/>
    </location>
</feature>
<evidence type="ECO:0000256" key="7">
    <source>
        <dbReference type="ARBA" id="ARBA00023128"/>
    </source>
</evidence>
<keyword evidence="8 9" id="KW-0472">Membrane</keyword>
<dbReference type="PANTHER" id="PTHR45624">
    <property type="entry name" value="MITOCHONDRIAL BASIC AMINO ACIDS TRANSPORTER-RELATED"/>
    <property type="match status" value="1"/>
</dbReference>
<comment type="subcellular location">
    <subcellularLocation>
        <location evidence="1">Mitochondrion membrane</location>
        <topology evidence="1">Multi-pass membrane protein</topology>
    </subcellularLocation>
</comment>
<keyword evidence="4 9" id="KW-0812">Transmembrane</keyword>
<feature type="compositionally biased region" description="Basic and acidic residues" evidence="11">
    <location>
        <begin position="32"/>
        <end position="48"/>
    </location>
</feature>
<reference evidence="13 14" key="1">
    <citation type="submission" date="2019-01" db="EMBL/GenBank/DDBJ databases">
        <title>Nuclear Genome Assembly of the Microalgal Biofuel strain Nannochloropsis salina CCMP1776.</title>
        <authorList>
            <person name="Hovde B."/>
        </authorList>
    </citation>
    <scope>NUCLEOTIDE SEQUENCE [LARGE SCALE GENOMIC DNA]</scope>
    <source>
        <strain evidence="13 14">CCMP1776</strain>
    </source>
</reference>
<dbReference type="SUPFAM" id="SSF103506">
    <property type="entry name" value="Mitochondrial carrier"/>
    <property type="match status" value="1"/>
</dbReference>
<dbReference type="PROSITE" id="PS50920">
    <property type="entry name" value="SOLCAR"/>
    <property type="match status" value="3"/>
</dbReference>
<feature type="repeat" description="Solcar" evidence="9">
    <location>
        <begin position="179"/>
        <end position="264"/>
    </location>
</feature>
<gene>
    <name evidence="13" type="ORF">NSK_003770</name>
</gene>
<evidence type="ECO:0000256" key="6">
    <source>
        <dbReference type="ARBA" id="ARBA00022989"/>
    </source>
</evidence>
<protein>
    <recommendedName>
        <fullName evidence="15">Mitochondrial carrier protein</fullName>
    </recommendedName>
</protein>
<keyword evidence="5" id="KW-0677">Repeat</keyword>
<evidence type="ECO:0000256" key="11">
    <source>
        <dbReference type="SAM" id="MobiDB-lite"/>
    </source>
</evidence>
<keyword evidence="7" id="KW-0496">Mitochondrion</keyword>
<dbReference type="EMBL" id="SDOX01000017">
    <property type="protein sequence ID" value="TFJ84738.1"/>
    <property type="molecule type" value="Genomic_DNA"/>
</dbReference>
<sequence>MSSTVADGGGQGASKDSPFHNTSVAGRATSQKLERRGETDAVEERGPMEDPLCMTTSLGNAREGFLGFASGLVAGIIGVLTGYPLDTLKVKMQVYGSGSRVALLDESTGRNPVRIVRQLFRGVLPPLLSTGLVQTLNFGVYDNTLRYLRVGREEQKRQAGRQSRGLEEREEGPASYHGPNVLPDFFLAGAVGGASISIITCPASLIKIQVQTATSSSVTYWTVLAGMRRKGLVAGYYRAFLPDVLNQMVGRGVYMCTYEALKRLLHPSPPPTLGTVHEPPSRLHHQAQPLYQRILAGALAGVCGWLCIYPLDVVKSRLQADALAPGANRYTTMTDCFRQSYRAGGLRSLYSGLGYTLLRAVPVASVILPCYDATYHVLARHLDE</sequence>
<organism evidence="13 14">
    <name type="scientific">Nannochloropsis salina CCMP1776</name>
    <dbReference type="NCBI Taxonomy" id="1027361"/>
    <lineage>
        <taxon>Eukaryota</taxon>
        <taxon>Sar</taxon>
        <taxon>Stramenopiles</taxon>
        <taxon>Ochrophyta</taxon>
        <taxon>Eustigmatophyceae</taxon>
        <taxon>Eustigmatales</taxon>
        <taxon>Monodopsidaceae</taxon>
        <taxon>Microchloropsis</taxon>
        <taxon>Microchloropsis salina</taxon>
    </lineage>
</organism>
<evidence type="ECO:0000256" key="2">
    <source>
        <dbReference type="ARBA" id="ARBA00006375"/>
    </source>
</evidence>
<keyword evidence="3 10" id="KW-0813">Transport</keyword>